<dbReference type="PANTHER" id="PTHR23012:SF180">
    <property type="entry name" value="RING_FYVE_PHD ZINC FINGER SUPERFAMILY PROTEIN"/>
    <property type="match status" value="1"/>
</dbReference>
<keyword evidence="6" id="KW-0732">Signal</keyword>
<evidence type="ECO:0000256" key="1">
    <source>
        <dbReference type="ARBA" id="ARBA00022723"/>
    </source>
</evidence>
<organism evidence="8 9">
    <name type="scientific">Zingiber officinale</name>
    <name type="common">Ginger</name>
    <name type="synonym">Amomum zingiber</name>
    <dbReference type="NCBI Taxonomy" id="94328"/>
    <lineage>
        <taxon>Eukaryota</taxon>
        <taxon>Viridiplantae</taxon>
        <taxon>Streptophyta</taxon>
        <taxon>Embryophyta</taxon>
        <taxon>Tracheophyta</taxon>
        <taxon>Spermatophyta</taxon>
        <taxon>Magnoliopsida</taxon>
        <taxon>Liliopsida</taxon>
        <taxon>Zingiberales</taxon>
        <taxon>Zingiberaceae</taxon>
        <taxon>Zingiber</taxon>
    </lineage>
</organism>
<evidence type="ECO:0000259" key="7">
    <source>
        <dbReference type="SMART" id="SM00744"/>
    </source>
</evidence>
<evidence type="ECO:0000256" key="2">
    <source>
        <dbReference type="ARBA" id="ARBA00022771"/>
    </source>
</evidence>
<dbReference type="AlphaFoldDB" id="A0A8J5BZU5"/>
<evidence type="ECO:0000313" key="8">
    <source>
        <dbReference type="EMBL" id="KAG6469523.1"/>
    </source>
</evidence>
<feature type="domain" description="RING-CH-type" evidence="7">
    <location>
        <begin position="144"/>
        <end position="179"/>
    </location>
</feature>
<evidence type="ECO:0000313" key="9">
    <source>
        <dbReference type="Proteomes" id="UP000734854"/>
    </source>
</evidence>
<dbReference type="Pfam" id="PF12428">
    <property type="entry name" value="DUF3675"/>
    <property type="match status" value="1"/>
</dbReference>
<accession>A0A8J5BZU5</accession>
<dbReference type="GO" id="GO:0008270">
    <property type="term" value="F:zinc ion binding"/>
    <property type="evidence" value="ECO:0007669"/>
    <property type="project" value="UniProtKB-KW"/>
</dbReference>
<dbReference type="GO" id="GO:0004842">
    <property type="term" value="F:ubiquitin-protein transferase activity"/>
    <property type="evidence" value="ECO:0007669"/>
    <property type="project" value="TreeGrafter"/>
</dbReference>
<dbReference type="PANTHER" id="PTHR23012">
    <property type="entry name" value="RING/FYVE/PHD ZINC FINGER DOMAIN-CONTAINING"/>
    <property type="match status" value="1"/>
</dbReference>
<evidence type="ECO:0000256" key="3">
    <source>
        <dbReference type="ARBA" id="ARBA00022833"/>
    </source>
</evidence>
<keyword evidence="5" id="KW-1133">Transmembrane helix</keyword>
<gene>
    <name evidence="8" type="ORF">ZIOFF_074248</name>
</gene>
<dbReference type="GO" id="GO:0016020">
    <property type="term" value="C:membrane"/>
    <property type="evidence" value="ECO:0007669"/>
    <property type="project" value="TreeGrafter"/>
</dbReference>
<dbReference type="InterPro" id="IPR022143">
    <property type="entry name" value="DUF3675"/>
</dbReference>
<feature type="transmembrane region" description="Helical" evidence="5">
    <location>
        <begin position="255"/>
        <end position="277"/>
    </location>
</feature>
<feature type="region of interest" description="Disordered" evidence="4">
    <location>
        <begin position="49"/>
        <end position="68"/>
    </location>
</feature>
<evidence type="ECO:0000256" key="4">
    <source>
        <dbReference type="SAM" id="MobiDB-lite"/>
    </source>
</evidence>
<keyword evidence="1" id="KW-0479">Metal-binding</keyword>
<name>A0A8J5BZU5_ZINOF</name>
<feature type="signal peptide" evidence="6">
    <location>
        <begin position="1"/>
        <end position="25"/>
    </location>
</feature>
<comment type="caution">
    <text evidence="8">The sequence shown here is derived from an EMBL/GenBank/DDBJ whole genome shotgun (WGS) entry which is preliminary data.</text>
</comment>
<evidence type="ECO:0000256" key="5">
    <source>
        <dbReference type="SAM" id="Phobius"/>
    </source>
</evidence>
<keyword evidence="5" id="KW-0472">Membrane</keyword>
<dbReference type="SMART" id="SM00744">
    <property type="entry name" value="RINGv"/>
    <property type="match status" value="1"/>
</dbReference>
<dbReference type="EMBL" id="JACMSC010000022">
    <property type="protein sequence ID" value="KAG6469523.1"/>
    <property type="molecule type" value="Genomic_DNA"/>
</dbReference>
<protein>
    <recommendedName>
        <fullName evidence="7">RING-CH-type domain-containing protein</fullName>
    </recommendedName>
</protein>
<keyword evidence="5" id="KW-0812">Transmembrane</keyword>
<keyword evidence="2" id="KW-0863">Zinc-finger</keyword>
<dbReference type="InterPro" id="IPR011016">
    <property type="entry name" value="Znf_RING-CH"/>
</dbReference>
<evidence type="ECO:0000256" key="6">
    <source>
        <dbReference type="SAM" id="SignalP"/>
    </source>
</evidence>
<dbReference type="Proteomes" id="UP000734854">
    <property type="component" value="Unassembled WGS sequence"/>
</dbReference>
<keyword evidence="3" id="KW-0862">Zinc</keyword>
<dbReference type="InterPro" id="IPR033275">
    <property type="entry name" value="MARCH-like"/>
</dbReference>
<sequence>MAVSAALISLLLLVAFSSPLAITAGRVVVRDGTSCTMCASCDDPCQPIASPPPPSPPPPSPTTYECPPPPSDTPGTFYYYSPPPPSAGGSGNGGGYYYSPPTDVYYNAPPPPNPFLPYFPSSSFRQHGKLMETDNRAIIAASLFEEEERSTAMESPCACSGTLKRWCYEKGSVVCEICLQNFEPGYTVNQKKALVDVEVTIRGSLEVPRINYDPRNPEFVYVNDDGDSDYAECSPASSFRVSNLVGVMTAGEDHYAFTILTVFLLRASGILLPLYLVMRFIAALQEAEQEDNLQQQQLQYAEGSYKVINGIRYERVSIAKN</sequence>
<dbReference type="GO" id="GO:0016567">
    <property type="term" value="P:protein ubiquitination"/>
    <property type="evidence" value="ECO:0007669"/>
    <property type="project" value="TreeGrafter"/>
</dbReference>
<reference evidence="8 9" key="1">
    <citation type="submission" date="2020-08" db="EMBL/GenBank/DDBJ databases">
        <title>Plant Genome Project.</title>
        <authorList>
            <person name="Zhang R.-G."/>
        </authorList>
    </citation>
    <scope>NUCLEOTIDE SEQUENCE [LARGE SCALE GENOMIC DNA]</scope>
    <source>
        <tissue evidence="8">Rhizome</tissue>
    </source>
</reference>
<proteinExistence type="predicted"/>
<keyword evidence="9" id="KW-1185">Reference proteome</keyword>
<feature type="chain" id="PRO_5035255370" description="RING-CH-type domain-containing protein" evidence="6">
    <location>
        <begin position="26"/>
        <end position="321"/>
    </location>
</feature>